<dbReference type="SUPFAM" id="SSF53335">
    <property type="entry name" value="S-adenosyl-L-methionine-dependent methyltransferases"/>
    <property type="match status" value="1"/>
</dbReference>
<keyword evidence="3" id="KW-0949">S-adenosyl-L-methionine</keyword>
<gene>
    <name evidence="6" type="ORF">H9L01_01455</name>
</gene>
<dbReference type="PANTHER" id="PTHR43861">
    <property type="entry name" value="TRANS-ACONITATE 2-METHYLTRANSFERASE-RELATED"/>
    <property type="match status" value="1"/>
</dbReference>
<evidence type="ECO:0000256" key="2">
    <source>
        <dbReference type="PIRSR" id="PIRSR018249-1"/>
    </source>
</evidence>
<evidence type="ECO:0000259" key="5">
    <source>
        <dbReference type="Pfam" id="PF21302"/>
    </source>
</evidence>
<keyword evidence="1 6" id="KW-0808">Transferase</keyword>
<dbReference type="GO" id="GO:0008168">
    <property type="term" value="F:methyltransferase activity"/>
    <property type="evidence" value="ECO:0007669"/>
    <property type="project" value="UniProtKB-KW"/>
</dbReference>
<dbReference type="InterPro" id="IPR029063">
    <property type="entry name" value="SAM-dependent_MTases_sf"/>
</dbReference>
<dbReference type="InterPro" id="IPR048647">
    <property type="entry name" value="RlmA_N"/>
</dbReference>
<feature type="domain" description="Methyltransferase" evidence="4">
    <location>
        <begin position="88"/>
        <end position="168"/>
    </location>
</feature>
<dbReference type="PIRSF" id="PIRSF018249">
    <property type="entry name" value="MyrA_prd"/>
    <property type="match status" value="1"/>
</dbReference>
<dbReference type="InterPro" id="IPR041698">
    <property type="entry name" value="Methyltransf_25"/>
</dbReference>
<feature type="binding site" evidence="3">
    <location>
        <begin position="95"/>
        <end position="96"/>
    </location>
    <ligand>
        <name>S-adenosyl-L-methionine</name>
        <dbReference type="ChEBI" id="CHEBI:59789"/>
    </ligand>
</feature>
<protein>
    <submittedName>
        <fullName evidence="6">Methyltransferase domain-containing protein</fullName>
    </submittedName>
</protein>
<evidence type="ECO:0000313" key="7">
    <source>
        <dbReference type="Proteomes" id="UP000515928"/>
    </source>
</evidence>
<keyword evidence="7" id="KW-1185">Reference proteome</keyword>
<keyword evidence="2" id="KW-0479">Metal-binding</keyword>
<keyword evidence="2" id="KW-0862">Zinc</keyword>
<dbReference type="AlphaFoldDB" id="A0A7G9RZN3"/>
<evidence type="ECO:0000313" key="6">
    <source>
        <dbReference type="EMBL" id="QNN61058.1"/>
    </source>
</evidence>
<dbReference type="KEGG" id="eio:H9L01_01455"/>
<name>A0A7G9RZN3_9FIRM</name>
<feature type="binding site" evidence="2">
    <location>
        <position position="6"/>
    </location>
    <ligand>
        <name>Zn(2+)</name>
        <dbReference type="ChEBI" id="CHEBI:29105"/>
    </ligand>
</feature>
<dbReference type="InterPro" id="IPR016718">
    <property type="entry name" value="rRNA_m1G-MeTrfase_A_prd"/>
</dbReference>
<feature type="binding site" evidence="3">
    <location>
        <position position="68"/>
    </location>
    <ligand>
        <name>S-adenosyl-L-methionine</name>
        <dbReference type="ChEBI" id="CHEBI:59789"/>
    </ligand>
</feature>
<feature type="binding site" evidence="2">
    <location>
        <position position="9"/>
    </location>
    <ligand>
        <name>Zn(2+)</name>
        <dbReference type="ChEBI" id="CHEBI:29105"/>
    </ligand>
</feature>
<reference evidence="6 7" key="1">
    <citation type="submission" date="2020-08" db="EMBL/GenBank/DDBJ databases">
        <title>Genome sequence of Erysipelothrix inopinata DSM 15511T.</title>
        <authorList>
            <person name="Hyun D.-W."/>
            <person name="Bae J.-W."/>
        </authorList>
    </citation>
    <scope>NUCLEOTIDE SEQUENCE [LARGE SCALE GENOMIC DNA]</scope>
    <source>
        <strain evidence="6 7">DSM 15511</strain>
    </source>
</reference>
<dbReference type="Pfam" id="PF21302">
    <property type="entry name" value="Zn_ribbon_RlmA"/>
    <property type="match status" value="1"/>
</dbReference>
<dbReference type="RefSeq" id="WP_187534176.1">
    <property type="nucleotide sequence ID" value="NZ_CBCSHU010000019.1"/>
</dbReference>
<evidence type="ECO:0000256" key="1">
    <source>
        <dbReference type="ARBA" id="ARBA00022679"/>
    </source>
</evidence>
<dbReference type="GO" id="GO:0046872">
    <property type="term" value="F:metal ion binding"/>
    <property type="evidence" value="ECO:0007669"/>
    <property type="project" value="UniProtKB-KW"/>
</dbReference>
<feature type="binding site" evidence="3">
    <location>
        <position position="179"/>
    </location>
    <ligand>
        <name>S-adenosyl-L-methionine</name>
        <dbReference type="ChEBI" id="CHEBI:59789"/>
    </ligand>
</feature>
<feature type="binding site" evidence="2">
    <location>
        <position position="26"/>
    </location>
    <ligand>
        <name>Zn(2+)</name>
        <dbReference type="ChEBI" id="CHEBI:29105"/>
    </ligand>
</feature>
<dbReference type="Pfam" id="PF13649">
    <property type="entry name" value="Methyltransf_25"/>
    <property type="match status" value="1"/>
</dbReference>
<dbReference type="Gene3D" id="3.40.50.150">
    <property type="entry name" value="Vaccinia Virus protein VP39"/>
    <property type="match status" value="1"/>
</dbReference>
<keyword evidence="6" id="KW-0489">Methyltransferase</keyword>
<accession>A0A7G9RZN3</accession>
<evidence type="ECO:0000256" key="3">
    <source>
        <dbReference type="PIRSR" id="PIRSR018249-2"/>
    </source>
</evidence>
<dbReference type="Proteomes" id="UP000515928">
    <property type="component" value="Chromosome"/>
</dbReference>
<dbReference type="EMBL" id="CP060715">
    <property type="protein sequence ID" value="QNN61058.1"/>
    <property type="molecule type" value="Genomic_DNA"/>
</dbReference>
<proteinExistence type="predicted"/>
<organism evidence="6 7">
    <name type="scientific">Erysipelothrix inopinata</name>
    <dbReference type="NCBI Taxonomy" id="225084"/>
    <lineage>
        <taxon>Bacteria</taxon>
        <taxon>Bacillati</taxon>
        <taxon>Bacillota</taxon>
        <taxon>Erysipelotrichia</taxon>
        <taxon>Erysipelotrichales</taxon>
        <taxon>Erysipelotrichaceae</taxon>
        <taxon>Erysipelothrix</taxon>
    </lineage>
</organism>
<evidence type="ECO:0000259" key="4">
    <source>
        <dbReference type="Pfam" id="PF13649"/>
    </source>
</evidence>
<dbReference type="GO" id="GO:0032259">
    <property type="term" value="P:methylation"/>
    <property type="evidence" value="ECO:0007669"/>
    <property type="project" value="UniProtKB-KW"/>
</dbReference>
<feature type="binding site" evidence="2">
    <location>
        <position position="22"/>
    </location>
    <ligand>
        <name>Zn(2+)</name>
        <dbReference type="ChEBI" id="CHEBI:29105"/>
    </ligand>
</feature>
<dbReference type="CDD" id="cd02440">
    <property type="entry name" value="AdoMet_MTases"/>
    <property type="match status" value="1"/>
</dbReference>
<sequence>MESLRCPVCHTALKKDNRTYYCVNKHAFDCAKSNYVNLLHSQQSKTKQHGDEKVMVVSRRRFLEQNYYLPLVNVINDFIESTDMNNMIVDMGCGEGYYTEKFRKNHQIIGVDISKDAIDLAARKYKECTFVVASTYDLPIMDESMDIAISVFAPYSLEDTTRVLKKGGSFILVYPLEHHLFELKQVAYSEPYLNDNKALPMEGFELVETRFVHEQITLQNQQEIQDLFSMTPYFHRTPKSGLDAIGKLDTLSTRIEFGVSLYKKR</sequence>
<feature type="domain" description="23S rRNA (guanine(745)-N(1))-methyltransferase N-terminal" evidence="5">
    <location>
        <begin position="5"/>
        <end position="46"/>
    </location>
</feature>